<feature type="transmembrane region" description="Helical" evidence="1">
    <location>
        <begin position="21"/>
        <end position="41"/>
    </location>
</feature>
<keyword evidence="1" id="KW-1133">Transmembrane helix</keyword>
<organism evidence="2 3">
    <name type="scientific">Phenylobacterium zucineum (strain HLK1)</name>
    <dbReference type="NCBI Taxonomy" id="450851"/>
    <lineage>
        <taxon>Bacteria</taxon>
        <taxon>Pseudomonadati</taxon>
        <taxon>Pseudomonadota</taxon>
        <taxon>Alphaproteobacteria</taxon>
        <taxon>Caulobacterales</taxon>
        <taxon>Caulobacteraceae</taxon>
        <taxon>Phenylobacterium</taxon>
    </lineage>
</organism>
<protein>
    <recommendedName>
        <fullName evidence="4">DUF805 domain-containing protein</fullName>
    </recommendedName>
</protein>
<dbReference type="InterPro" id="IPR008523">
    <property type="entry name" value="DUF805"/>
</dbReference>
<gene>
    <name evidence="2" type="ordered locus">PHZ_c2699</name>
</gene>
<dbReference type="RefSeq" id="WP_012523246.1">
    <property type="nucleotide sequence ID" value="NC_011144.1"/>
</dbReference>
<dbReference type="GO" id="GO:0005886">
    <property type="term" value="C:plasma membrane"/>
    <property type="evidence" value="ECO:0007669"/>
    <property type="project" value="TreeGrafter"/>
</dbReference>
<name>B4RHR7_PHEZH</name>
<evidence type="ECO:0000256" key="1">
    <source>
        <dbReference type="SAM" id="Phobius"/>
    </source>
</evidence>
<dbReference type="AlphaFoldDB" id="B4RHR7"/>
<dbReference type="STRING" id="450851.PHZ_c2699"/>
<proteinExistence type="predicted"/>
<dbReference type="PANTHER" id="PTHR34980">
    <property type="entry name" value="INNER MEMBRANE PROTEIN-RELATED-RELATED"/>
    <property type="match status" value="1"/>
</dbReference>
<sequence>MASPQGLKSLFSFRGRASRREFWKVLAATIVLGWGLSLVAAAPGAQVVAIPFSFAVNLAQWAVIARRLHDLGRSGWWQIPATALGVAGAVRMMTMGPSGIEADPGLATAMMGAMALYFAFIVVVGATRGSDQPNRWGPPPAA</sequence>
<dbReference type="EMBL" id="CP000747">
    <property type="protein sequence ID" value="ACG79108.1"/>
    <property type="molecule type" value="Genomic_DNA"/>
</dbReference>
<evidence type="ECO:0008006" key="4">
    <source>
        <dbReference type="Google" id="ProtNLM"/>
    </source>
</evidence>
<evidence type="ECO:0000313" key="3">
    <source>
        <dbReference type="Proteomes" id="UP000001868"/>
    </source>
</evidence>
<keyword evidence="1" id="KW-0472">Membrane</keyword>
<dbReference type="Pfam" id="PF05656">
    <property type="entry name" value="DUF805"/>
    <property type="match status" value="1"/>
</dbReference>
<keyword evidence="3" id="KW-1185">Reference proteome</keyword>
<dbReference type="KEGG" id="pzu:PHZ_c2699"/>
<evidence type="ECO:0000313" key="2">
    <source>
        <dbReference type="EMBL" id="ACG79108.1"/>
    </source>
</evidence>
<dbReference type="HOGENOM" id="CLU_093674_0_1_5"/>
<dbReference type="eggNOG" id="COG3152">
    <property type="taxonomic scope" value="Bacteria"/>
</dbReference>
<feature type="transmembrane region" description="Helical" evidence="1">
    <location>
        <begin position="47"/>
        <end position="64"/>
    </location>
</feature>
<keyword evidence="1" id="KW-0812">Transmembrane</keyword>
<feature type="transmembrane region" description="Helical" evidence="1">
    <location>
        <begin position="106"/>
        <end position="126"/>
    </location>
</feature>
<accession>B4RHR7</accession>
<feature type="transmembrane region" description="Helical" evidence="1">
    <location>
        <begin position="76"/>
        <end position="94"/>
    </location>
</feature>
<dbReference type="Proteomes" id="UP000001868">
    <property type="component" value="Chromosome"/>
</dbReference>
<dbReference type="PANTHER" id="PTHR34980:SF2">
    <property type="entry name" value="INNER MEMBRANE PROTEIN YHAH-RELATED"/>
    <property type="match status" value="1"/>
</dbReference>
<reference evidence="2 3" key="1">
    <citation type="journal article" date="2008" name="BMC Genomics">
        <title>Complete genome of Phenylobacterium zucineum - a novel facultative intracellular bacterium isolated from human erythroleukemia cell line K562.</title>
        <authorList>
            <person name="Luo Y."/>
            <person name="Xu X."/>
            <person name="Ding Z."/>
            <person name="Liu Z."/>
            <person name="Zhang B."/>
            <person name="Yan Z."/>
            <person name="Sun J."/>
            <person name="Hu S."/>
            <person name="Hu X."/>
        </authorList>
    </citation>
    <scope>NUCLEOTIDE SEQUENCE [LARGE SCALE GENOMIC DNA]</scope>
    <source>
        <strain evidence="2 3">HLK1</strain>
    </source>
</reference>